<sequence>MASSKHATMPARSVCGGRRKERMIIHMHPWYSLRMILRWQWFSRKIKPDNLGILSHRTFQFGHSGAQCNARKQKQYLLLFSCKYGVIASYISLFSLNVDNYVYIEHALRISSTQRSA</sequence>
<feature type="transmembrane region" description="Helical" evidence="1">
    <location>
        <begin position="76"/>
        <end position="96"/>
    </location>
</feature>
<keyword evidence="1" id="KW-1133">Transmembrane helix</keyword>
<dbReference type="HOGENOM" id="CLU_168560_0_0_1"/>
<dbReference type="EnsemblPlants" id="ONIVA05G13860.1">
    <property type="protein sequence ID" value="ONIVA05G13860.1"/>
    <property type="gene ID" value="ONIVA05G13860"/>
</dbReference>
<name>A0A0E0HD96_ORYNI</name>
<proteinExistence type="predicted"/>
<reference evidence="2" key="2">
    <citation type="submission" date="2018-04" db="EMBL/GenBank/DDBJ databases">
        <title>OnivRS2 (Oryza nivara Reference Sequence Version 2).</title>
        <authorList>
            <person name="Zhang J."/>
            <person name="Kudrna D."/>
            <person name="Lee S."/>
            <person name="Talag J."/>
            <person name="Rajasekar S."/>
            <person name="Welchert J."/>
            <person name="Hsing Y.-I."/>
            <person name="Wing R.A."/>
        </authorList>
    </citation>
    <scope>NUCLEOTIDE SEQUENCE [LARGE SCALE GENOMIC DNA]</scope>
    <source>
        <strain evidence="2">SL10</strain>
    </source>
</reference>
<protein>
    <submittedName>
        <fullName evidence="2">Uncharacterized protein</fullName>
    </submittedName>
</protein>
<keyword evidence="1" id="KW-0472">Membrane</keyword>
<organism evidence="2">
    <name type="scientific">Oryza nivara</name>
    <name type="common">Indian wild rice</name>
    <name type="synonym">Oryza sativa f. spontanea</name>
    <dbReference type="NCBI Taxonomy" id="4536"/>
    <lineage>
        <taxon>Eukaryota</taxon>
        <taxon>Viridiplantae</taxon>
        <taxon>Streptophyta</taxon>
        <taxon>Embryophyta</taxon>
        <taxon>Tracheophyta</taxon>
        <taxon>Spermatophyta</taxon>
        <taxon>Magnoliopsida</taxon>
        <taxon>Liliopsida</taxon>
        <taxon>Poales</taxon>
        <taxon>Poaceae</taxon>
        <taxon>BOP clade</taxon>
        <taxon>Oryzoideae</taxon>
        <taxon>Oryzeae</taxon>
        <taxon>Oryzinae</taxon>
        <taxon>Oryza</taxon>
    </lineage>
</organism>
<keyword evidence="1" id="KW-0812">Transmembrane</keyword>
<dbReference type="OMA" id="CKYGVIA"/>
<dbReference type="Gramene" id="ONIVA05G13860.1">
    <property type="protein sequence ID" value="ONIVA05G13860.1"/>
    <property type="gene ID" value="ONIVA05G13860"/>
</dbReference>
<evidence type="ECO:0000313" key="2">
    <source>
        <dbReference type="EnsemblPlants" id="ONIVA05G13860.1"/>
    </source>
</evidence>
<evidence type="ECO:0000313" key="3">
    <source>
        <dbReference type="Proteomes" id="UP000006591"/>
    </source>
</evidence>
<evidence type="ECO:0000256" key="1">
    <source>
        <dbReference type="SAM" id="Phobius"/>
    </source>
</evidence>
<keyword evidence="3" id="KW-1185">Reference proteome</keyword>
<reference evidence="2" key="1">
    <citation type="submission" date="2015-04" db="UniProtKB">
        <authorList>
            <consortium name="EnsemblPlants"/>
        </authorList>
    </citation>
    <scope>IDENTIFICATION</scope>
    <source>
        <strain evidence="2">SL10</strain>
    </source>
</reference>
<dbReference type="AlphaFoldDB" id="A0A0E0HD96"/>
<accession>A0A0E0HD96</accession>
<dbReference type="Proteomes" id="UP000006591">
    <property type="component" value="Chromosome 5"/>
</dbReference>